<sequence>MMNMTRPCGLILLCVLLIGGLCHTGAAEAACTVESSPGGKSGPFMKHLSADCTKAERDAQVVPAASVMQALTQGQAVDLVGVVVQGDLIFDQLPVRTSQIPKGLTLEQQAALSALNNEEQRSVAGNLIIRDSVVQGALRHRSAKGTLEFEGTVDFHGTRFTDGVDLSRSVFQRALTMDRALFEREAYFVQGHFAQGLSCAGTRFGPHTRFHRSVFRGPVDCQESLFDGMAEFLEIVCEAPVNFERARFGLGTGFSGAQFKKLVNFSDAIFSREAFFAFAVFSGEARFAGAQFLQTVDFSNADFKRGDDLAKVRFDQKPLTNGTKGIAQEGVGTRGQSTFQQYAITLGILLVAAFLAAYAVKLK</sequence>
<dbReference type="Pfam" id="PF13576">
    <property type="entry name" value="Pentapeptide_3"/>
    <property type="match status" value="1"/>
</dbReference>
<organism evidence="3 4">
    <name type="scientific">Nitrospira lenta</name>
    <dbReference type="NCBI Taxonomy" id="1436998"/>
    <lineage>
        <taxon>Bacteria</taxon>
        <taxon>Pseudomonadati</taxon>
        <taxon>Nitrospirota</taxon>
        <taxon>Nitrospiria</taxon>
        <taxon>Nitrospirales</taxon>
        <taxon>Nitrospiraceae</taxon>
        <taxon>Nitrospira</taxon>
    </lineage>
</organism>
<evidence type="ECO:0000256" key="1">
    <source>
        <dbReference type="SAM" id="Phobius"/>
    </source>
</evidence>
<feature type="transmembrane region" description="Helical" evidence="1">
    <location>
        <begin position="342"/>
        <end position="360"/>
    </location>
</feature>
<evidence type="ECO:0008006" key="5">
    <source>
        <dbReference type="Google" id="ProtNLM"/>
    </source>
</evidence>
<keyword evidence="1" id="KW-0472">Membrane</keyword>
<keyword evidence="4" id="KW-1185">Reference proteome</keyword>
<evidence type="ECO:0000313" key="3">
    <source>
        <dbReference type="EMBL" id="SPP66676.1"/>
    </source>
</evidence>
<feature type="signal peptide" evidence="2">
    <location>
        <begin position="1"/>
        <end position="29"/>
    </location>
</feature>
<dbReference type="InterPro" id="IPR001646">
    <property type="entry name" value="5peptide_repeat"/>
</dbReference>
<gene>
    <name evidence="3" type="ORF">NITLEN_80104</name>
</gene>
<name>A0A330L9N9_9BACT</name>
<feature type="chain" id="PRO_5016250199" description="Pentapeptide repeat protein" evidence="2">
    <location>
        <begin position="30"/>
        <end position="363"/>
    </location>
</feature>
<reference evidence="4" key="1">
    <citation type="submission" date="2018-04" db="EMBL/GenBank/DDBJ databases">
        <authorList>
            <person name="Lucker S."/>
            <person name="Sakoula D."/>
        </authorList>
    </citation>
    <scope>NUCLEOTIDE SEQUENCE [LARGE SCALE GENOMIC DNA]</scope>
</reference>
<keyword evidence="2" id="KW-0732">Signal</keyword>
<keyword evidence="1" id="KW-1133">Transmembrane helix</keyword>
<dbReference type="Proteomes" id="UP000248168">
    <property type="component" value="Unassembled WGS sequence"/>
</dbReference>
<dbReference type="AlphaFoldDB" id="A0A330L9N9"/>
<evidence type="ECO:0000313" key="4">
    <source>
        <dbReference type="Proteomes" id="UP000248168"/>
    </source>
</evidence>
<accession>A0A330L9N9</accession>
<dbReference type="OrthoDB" id="9768984at2"/>
<dbReference type="Gene3D" id="2.160.20.80">
    <property type="entry name" value="E3 ubiquitin-protein ligase SopA"/>
    <property type="match status" value="1"/>
</dbReference>
<evidence type="ECO:0000256" key="2">
    <source>
        <dbReference type="SAM" id="SignalP"/>
    </source>
</evidence>
<dbReference type="EMBL" id="OUNR01000021">
    <property type="protein sequence ID" value="SPP66676.1"/>
    <property type="molecule type" value="Genomic_DNA"/>
</dbReference>
<proteinExistence type="predicted"/>
<keyword evidence="1" id="KW-0812">Transmembrane</keyword>
<dbReference type="InParanoid" id="A0A330L9N9"/>
<protein>
    <recommendedName>
        <fullName evidence="5">Pentapeptide repeat protein</fullName>
    </recommendedName>
</protein>